<feature type="non-terminal residue" evidence="1">
    <location>
        <position position="1"/>
    </location>
</feature>
<dbReference type="GO" id="GO:0070286">
    <property type="term" value="P:axonemal dynein complex assembly"/>
    <property type="evidence" value="ECO:0007669"/>
    <property type="project" value="TreeGrafter"/>
</dbReference>
<dbReference type="OrthoDB" id="629492at2759"/>
<dbReference type="EMBL" id="AZIM01000202">
    <property type="protein sequence ID" value="ETE72614.1"/>
    <property type="molecule type" value="Genomic_DNA"/>
</dbReference>
<reference evidence="1 2" key="1">
    <citation type="journal article" date="2013" name="Proc. Natl. Acad. Sci. U.S.A.">
        <title>The king cobra genome reveals dynamic gene evolution and adaptation in the snake venom system.</title>
        <authorList>
            <person name="Vonk F.J."/>
            <person name="Casewell N.R."/>
            <person name="Henkel C.V."/>
            <person name="Heimberg A.M."/>
            <person name="Jansen H.J."/>
            <person name="McCleary R.J."/>
            <person name="Kerkkamp H.M."/>
            <person name="Vos R.A."/>
            <person name="Guerreiro I."/>
            <person name="Calvete J.J."/>
            <person name="Wuster W."/>
            <person name="Woods A.E."/>
            <person name="Logan J.M."/>
            <person name="Harrison R.A."/>
            <person name="Castoe T.A."/>
            <person name="de Koning A.P."/>
            <person name="Pollock D.D."/>
            <person name="Yandell M."/>
            <person name="Calderon D."/>
            <person name="Renjifo C."/>
            <person name="Currier R.B."/>
            <person name="Salgado D."/>
            <person name="Pla D."/>
            <person name="Sanz L."/>
            <person name="Hyder A.S."/>
            <person name="Ribeiro J.M."/>
            <person name="Arntzen J.W."/>
            <person name="van den Thillart G.E."/>
            <person name="Boetzer M."/>
            <person name="Pirovano W."/>
            <person name="Dirks R.P."/>
            <person name="Spaink H.P."/>
            <person name="Duboule D."/>
            <person name="McGlinn E."/>
            <person name="Kini R.M."/>
            <person name="Richardson M.K."/>
        </authorList>
    </citation>
    <scope>NUCLEOTIDE SEQUENCE</scope>
    <source>
        <tissue evidence="1">Blood</tissue>
    </source>
</reference>
<comment type="caution">
    <text evidence="1">The sequence shown here is derived from an EMBL/GenBank/DDBJ whole genome shotgun (WGS) entry which is preliminary data.</text>
</comment>
<dbReference type="GO" id="GO:0005737">
    <property type="term" value="C:cytoplasm"/>
    <property type="evidence" value="ECO:0007669"/>
    <property type="project" value="TreeGrafter"/>
</dbReference>
<evidence type="ECO:0000313" key="1">
    <source>
        <dbReference type="EMBL" id="ETE72614.1"/>
    </source>
</evidence>
<dbReference type="GO" id="GO:0005813">
    <property type="term" value="C:centrosome"/>
    <property type="evidence" value="ECO:0007669"/>
    <property type="project" value="TreeGrafter"/>
</dbReference>
<organism evidence="1 2">
    <name type="scientific">Ophiophagus hannah</name>
    <name type="common">King cobra</name>
    <name type="synonym">Naja hannah</name>
    <dbReference type="NCBI Taxonomy" id="8665"/>
    <lineage>
        <taxon>Eukaryota</taxon>
        <taxon>Metazoa</taxon>
        <taxon>Chordata</taxon>
        <taxon>Craniata</taxon>
        <taxon>Vertebrata</taxon>
        <taxon>Euteleostomi</taxon>
        <taxon>Lepidosauria</taxon>
        <taxon>Squamata</taxon>
        <taxon>Bifurcata</taxon>
        <taxon>Unidentata</taxon>
        <taxon>Episquamata</taxon>
        <taxon>Toxicofera</taxon>
        <taxon>Serpentes</taxon>
        <taxon>Colubroidea</taxon>
        <taxon>Elapidae</taxon>
        <taxon>Elapinae</taxon>
        <taxon>Ophiophagus</taxon>
    </lineage>
</organism>
<dbReference type="InterPro" id="IPR043195">
    <property type="entry name" value="TTC12"/>
</dbReference>
<dbReference type="PANTHER" id="PTHR46540">
    <property type="entry name" value="TETRATRICOPEPTIDE REPEAT PROTEIN 12"/>
    <property type="match status" value="1"/>
</dbReference>
<dbReference type="GO" id="GO:0007288">
    <property type="term" value="P:sperm axoneme assembly"/>
    <property type="evidence" value="ECO:0007669"/>
    <property type="project" value="TreeGrafter"/>
</dbReference>
<dbReference type="AlphaFoldDB" id="V8PDH6"/>
<accession>V8PDH6</accession>
<sequence>MELSSFYLKSSSKPLNETALSRCIALLGDLCSDVVIRMQMAENQECWQACLSFVNQCWTENSVIRYPECLYAILGLMMNLSLEPNSVTEVIYKPASLCDLRTSEILL</sequence>
<gene>
    <name evidence="1" type="primary">TTC12</name>
    <name evidence="1" type="ORF">L345_01568</name>
</gene>
<dbReference type="PANTHER" id="PTHR46540:SF1">
    <property type="entry name" value="TETRATRICOPEPTIDE REPEAT PROTEIN 12"/>
    <property type="match status" value="1"/>
</dbReference>
<keyword evidence="2" id="KW-1185">Reference proteome</keyword>
<protein>
    <submittedName>
        <fullName evidence="1">Tetratricopeptide repeat protein 12</fullName>
    </submittedName>
</protein>
<dbReference type="Proteomes" id="UP000018936">
    <property type="component" value="Unassembled WGS sequence"/>
</dbReference>
<proteinExistence type="predicted"/>
<name>V8PDH6_OPHHA</name>
<evidence type="ECO:0000313" key="2">
    <source>
        <dbReference type="Proteomes" id="UP000018936"/>
    </source>
</evidence>